<dbReference type="InterPro" id="IPR018060">
    <property type="entry name" value="HTH_AraC"/>
</dbReference>
<dbReference type="InterPro" id="IPR020449">
    <property type="entry name" value="Tscrpt_reg_AraC-type_HTH"/>
</dbReference>
<keyword evidence="3" id="KW-0804">Transcription</keyword>
<evidence type="ECO:0000313" key="7">
    <source>
        <dbReference type="Proteomes" id="UP001149314"/>
    </source>
</evidence>
<dbReference type="Gene3D" id="1.10.10.60">
    <property type="entry name" value="Homeodomain-like"/>
    <property type="match status" value="2"/>
</dbReference>
<dbReference type="InterPro" id="IPR050959">
    <property type="entry name" value="MarA-like"/>
</dbReference>
<dbReference type="Pfam" id="PF12833">
    <property type="entry name" value="HTH_18"/>
    <property type="match status" value="1"/>
</dbReference>
<dbReference type="SUPFAM" id="SSF46689">
    <property type="entry name" value="Homeodomain-like"/>
    <property type="match status" value="2"/>
</dbReference>
<organism evidence="5 7">
    <name type="scientific">Leclercia adecarboxylata</name>
    <dbReference type="NCBI Taxonomy" id="83655"/>
    <lineage>
        <taxon>Bacteria</taxon>
        <taxon>Pseudomonadati</taxon>
        <taxon>Pseudomonadota</taxon>
        <taxon>Gammaproteobacteria</taxon>
        <taxon>Enterobacterales</taxon>
        <taxon>Enterobacteriaceae</taxon>
        <taxon>Leclercia</taxon>
    </lineage>
</organism>
<dbReference type="EMBL" id="JAOURS010000024">
    <property type="protein sequence ID" value="MDC6640261.1"/>
    <property type="molecule type" value="Genomic_DNA"/>
</dbReference>
<dbReference type="RefSeq" id="WP_144837390.1">
    <property type="nucleotide sequence ID" value="NZ_CBCYCG010000014.1"/>
</dbReference>
<dbReference type="AlphaFoldDB" id="A0A9X3YDI9"/>
<dbReference type="PANTHER" id="PTHR47504:SF5">
    <property type="entry name" value="RIGHT ORIGIN-BINDING PROTEIN"/>
    <property type="match status" value="1"/>
</dbReference>
<dbReference type="GO" id="GO:0043565">
    <property type="term" value="F:sequence-specific DNA binding"/>
    <property type="evidence" value="ECO:0007669"/>
    <property type="project" value="InterPro"/>
</dbReference>
<dbReference type="PRINTS" id="PR00032">
    <property type="entry name" value="HTHARAC"/>
</dbReference>
<dbReference type="EMBL" id="JAYMCU010000153">
    <property type="protein sequence ID" value="MEC3939378.1"/>
    <property type="molecule type" value="Genomic_DNA"/>
</dbReference>
<protein>
    <submittedName>
        <fullName evidence="5">Helix-turn-helix domain-containing protein</fullName>
    </submittedName>
</protein>
<dbReference type="PANTHER" id="PTHR47504">
    <property type="entry name" value="RIGHT ORIGIN-BINDING PROTEIN"/>
    <property type="match status" value="1"/>
</dbReference>
<name>A0A9X3YDI9_9ENTR</name>
<evidence type="ECO:0000313" key="5">
    <source>
        <dbReference type="EMBL" id="MDC6640261.1"/>
    </source>
</evidence>
<comment type="caution">
    <text evidence="5">The sequence shown here is derived from an EMBL/GenBank/DDBJ whole genome shotgun (WGS) entry which is preliminary data.</text>
</comment>
<gene>
    <name evidence="5" type="ORF">OEZ79_18680</name>
    <name evidence="6" type="ORF">VOF76_24990</name>
</gene>
<feature type="domain" description="HTH araC/xylS-type" evidence="4">
    <location>
        <begin position="23"/>
        <end position="122"/>
    </location>
</feature>
<dbReference type="InterPro" id="IPR009057">
    <property type="entry name" value="Homeodomain-like_sf"/>
</dbReference>
<dbReference type="InterPro" id="IPR018062">
    <property type="entry name" value="HTH_AraC-typ_CS"/>
</dbReference>
<evidence type="ECO:0000313" key="6">
    <source>
        <dbReference type="EMBL" id="MEC3939378.1"/>
    </source>
</evidence>
<evidence type="ECO:0000256" key="3">
    <source>
        <dbReference type="ARBA" id="ARBA00023163"/>
    </source>
</evidence>
<dbReference type="Proteomes" id="UP001357437">
    <property type="component" value="Unassembled WGS sequence"/>
</dbReference>
<evidence type="ECO:0000256" key="2">
    <source>
        <dbReference type="ARBA" id="ARBA00023125"/>
    </source>
</evidence>
<keyword evidence="8" id="KW-1185">Reference proteome</keyword>
<evidence type="ECO:0000313" key="8">
    <source>
        <dbReference type="Proteomes" id="UP001357437"/>
    </source>
</evidence>
<evidence type="ECO:0000259" key="4">
    <source>
        <dbReference type="PROSITE" id="PS01124"/>
    </source>
</evidence>
<dbReference type="PROSITE" id="PS01124">
    <property type="entry name" value="HTH_ARAC_FAMILY_2"/>
    <property type="match status" value="1"/>
</dbReference>
<dbReference type="SMART" id="SM00342">
    <property type="entry name" value="HTH_ARAC"/>
    <property type="match status" value="1"/>
</dbReference>
<evidence type="ECO:0000256" key="1">
    <source>
        <dbReference type="ARBA" id="ARBA00023015"/>
    </source>
</evidence>
<dbReference type="Proteomes" id="UP001149314">
    <property type="component" value="Unassembled WGS sequence"/>
</dbReference>
<keyword evidence="2" id="KW-0238">DNA-binding</keyword>
<keyword evidence="1" id="KW-0805">Transcription regulation</keyword>
<proteinExistence type="predicted"/>
<accession>A0A9X3YDI9</accession>
<dbReference type="PROSITE" id="PS00041">
    <property type="entry name" value="HTH_ARAC_FAMILY_1"/>
    <property type="match status" value="1"/>
</dbReference>
<dbReference type="GO" id="GO:0003700">
    <property type="term" value="F:DNA-binding transcription factor activity"/>
    <property type="evidence" value="ECO:0007669"/>
    <property type="project" value="InterPro"/>
</dbReference>
<reference evidence="6 8" key="2">
    <citation type="submission" date="2024-01" db="EMBL/GenBank/DDBJ databases">
        <title>Comparative Genomics of Leclercia adecarboxylata Strains Isolated from Several Sources.</title>
        <authorList>
            <person name="Yescas-Zazueta V."/>
            <person name="Balbuena-Alonso M.G."/>
            <person name="Valencia D."/>
            <person name="Mendez-Pfeiffer P.A."/>
            <person name="Ballesteros-Monrreal M.G."/>
            <person name="Rocha-Gracia R.D.C."/>
            <person name="Barrios-Villa E."/>
        </authorList>
    </citation>
    <scope>NUCLEOTIDE SEQUENCE [LARGE SCALE GENOMIC DNA]</scope>
    <source>
        <strain evidence="6 8">33MEM</strain>
    </source>
</reference>
<sequence>MAQTTSDQQFAMANNKIISNVIKDILPWIEENLYDESFRVKAVSHRSGYSRWHFQRVFREQTGYNLATYMRVRRIARAAHSIAFTDKDLKDVACENGFTSQQNFSRTFKKYFNQTPSRFRKACSGQEDIFYRISGKIGHDYEGVFFLRD</sequence>
<reference evidence="5" key="1">
    <citation type="journal article" date="2023" name="Genes Genomics">
        <title>Genomic insights of Leclercia adecarboxylata strains linked to an outbreak in public hospitals in Mexico.</title>
        <authorList>
            <person name="Barrios-Villa E."/>
            <person name="Pacheco-Flores B."/>
            <person name="Lozano-Zarain P."/>
            <person name="Del Campo-Ortega R."/>
            <person name="de Jesus Ascencio-Montiel I."/>
            <person name="Gonzalez-Leon M."/>
            <person name="Camorlinga-Ponce M."/>
            <person name="Gaytan Cervantes F.J."/>
            <person name="Gonzalez Torres C."/>
            <person name="Aguilar E."/>
            <person name="Gonzalez Ibarra J."/>
            <person name="Torres Lopez F.J."/>
            <person name="Rosas-Vargas H."/>
            <person name="Gonzalez-Bonilla C.R."/>
            <person name="Del Carmen Rocha-Gracia R."/>
        </authorList>
    </citation>
    <scope>NUCLEOTIDE SEQUENCE</scope>
    <source>
        <strain evidence="5">Lac40</strain>
    </source>
</reference>